<proteinExistence type="predicted"/>
<protein>
    <submittedName>
        <fullName evidence="2">Uncharacterized protein</fullName>
    </submittedName>
</protein>
<dbReference type="Proteomes" id="UP001476798">
    <property type="component" value="Unassembled WGS sequence"/>
</dbReference>
<evidence type="ECO:0000313" key="2">
    <source>
        <dbReference type="EMBL" id="MEQ2189812.1"/>
    </source>
</evidence>
<evidence type="ECO:0000313" key="3">
    <source>
        <dbReference type="Proteomes" id="UP001476798"/>
    </source>
</evidence>
<gene>
    <name evidence="2" type="ORF">GOODEAATRI_029179</name>
</gene>
<feature type="compositionally biased region" description="Low complexity" evidence="1">
    <location>
        <begin position="99"/>
        <end position="111"/>
    </location>
</feature>
<feature type="region of interest" description="Disordered" evidence="1">
    <location>
        <begin position="1"/>
        <end position="53"/>
    </location>
</feature>
<feature type="compositionally biased region" description="Pro residues" evidence="1">
    <location>
        <begin position="113"/>
        <end position="138"/>
    </location>
</feature>
<feature type="compositionally biased region" description="Pro residues" evidence="1">
    <location>
        <begin position="11"/>
        <end position="22"/>
    </location>
</feature>
<accession>A0ABV0Q1Y0</accession>
<name>A0ABV0Q1Y0_9TELE</name>
<organism evidence="2 3">
    <name type="scientific">Goodea atripinnis</name>
    <dbReference type="NCBI Taxonomy" id="208336"/>
    <lineage>
        <taxon>Eukaryota</taxon>
        <taxon>Metazoa</taxon>
        <taxon>Chordata</taxon>
        <taxon>Craniata</taxon>
        <taxon>Vertebrata</taxon>
        <taxon>Euteleostomi</taxon>
        <taxon>Actinopterygii</taxon>
        <taxon>Neopterygii</taxon>
        <taxon>Teleostei</taxon>
        <taxon>Neoteleostei</taxon>
        <taxon>Acanthomorphata</taxon>
        <taxon>Ovalentaria</taxon>
        <taxon>Atherinomorphae</taxon>
        <taxon>Cyprinodontiformes</taxon>
        <taxon>Goodeidae</taxon>
        <taxon>Goodea</taxon>
    </lineage>
</organism>
<comment type="caution">
    <text evidence="2">The sequence shown here is derived from an EMBL/GenBank/DDBJ whole genome shotgun (WGS) entry which is preliminary data.</text>
</comment>
<feature type="region of interest" description="Disordered" evidence="1">
    <location>
        <begin position="65"/>
        <end position="151"/>
    </location>
</feature>
<dbReference type="EMBL" id="JAHRIO010094196">
    <property type="protein sequence ID" value="MEQ2189812.1"/>
    <property type="molecule type" value="Genomic_DNA"/>
</dbReference>
<feature type="compositionally biased region" description="Pro residues" evidence="1">
    <location>
        <begin position="72"/>
        <end position="85"/>
    </location>
</feature>
<reference evidence="2 3" key="1">
    <citation type="submission" date="2021-06" db="EMBL/GenBank/DDBJ databases">
        <authorList>
            <person name="Palmer J.M."/>
        </authorList>
    </citation>
    <scope>NUCLEOTIDE SEQUENCE [LARGE SCALE GENOMIC DNA]</scope>
    <source>
        <strain evidence="2 3">GA_2019</strain>
        <tissue evidence="2">Muscle</tissue>
    </source>
</reference>
<feature type="compositionally biased region" description="Low complexity" evidence="1">
    <location>
        <begin position="23"/>
        <end position="38"/>
    </location>
</feature>
<evidence type="ECO:0000256" key="1">
    <source>
        <dbReference type="SAM" id="MobiDB-lite"/>
    </source>
</evidence>
<keyword evidence="3" id="KW-1185">Reference proteome</keyword>
<sequence>APIEVMETDPSSPPAAPAPPPTVTTTPSTTSTPRPTRSQHYNPEENTITNICTSNIILDLPHVTTRSRTGAKPPPPPPSPAPNPPTVTKIIIKQTPLPSGGVSVTSTTASSPRQPPPLQQMQSTPPPPRLQQAPPPLQAKPRGGGAAAATAPPPLQIKVVPSLRQQDSAMPIIVTSASDVPSSLTSSLGVTVEVGQTDTVVMAGEEVAEAEEGVSCSTFNVQRRYYAYMRFSCVIRRLLLHARPDGGGGQRDVWSECDQRASCKHLRACRLQQASCGERRLGQGVLQQRVCRHTLQVFGFILQAPLLLVF</sequence>
<feature type="non-terminal residue" evidence="2">
    <location>
        <position position="1"/>
    </location>
</feature>